<dbReference type="PANTHER" id="PTHR32027">
    <property type="entry name" value="CYTOSINE DEAMINASE"/>
    <property type="match status" value="1"/>
</dbReference>
<dbReference type="SUPFAM" id="SSF51556">
    <property type="entry name" value="Metallo-dependent hydrolases"/>
    <property type="match status" value="1"/>
</dbReference>
<dbReference type="Gene3D" id="3.20.20.140">
    <property type="entry name" value="Metal-dependent hydrolases"/>
    <property type="match status" value="1"/>
</dbReference>
<dbReference type="PANTHER" id="PTHR32027:SF9">
    <property type="entry name" value="BLL3847 PROTEIN"/>
    <property type="match status" value="1"/>
</dbReference>
<reference evidence="2 3" key="1">
    <citation type="submission" date="2019-02" db="EMBL/GenBank/DDBJ databases">
        <authorList>
            <person name="Sun L."/>
            <person name="Pan D."/>
            <person name="Wu X."/>
        </authorList>
    </citation>
    <scope>NUCLEOTIDE SEQUENCE [LARGE SCALE GENOMIC DNA]</scope>
    <source>
        <strain evidence="2 3">JW-1</strain>
    </source>
</reference>
<name>A0A4P6KI73_9MICO</name>
<dbReference type="InterPro" id="IPR011059">
    <property type="entry name" value="Metal-dep_hydrolase_composite"/>
</dbReference>
<dbReference type="InterPro" id="IPR006680">
    <property type="entry name" value="Amidohydro-rel"/>
</dbReference>
<dbReference type="KEGG" id="ltr:EVS81_15565"/>
<dbReference type="EMBL" id="CP035806">
    <property type="protein sequence ID" value="QBE50072.1"/>
    <property type="molecule type" value="Genomic_DNA"/>
</dbReference>
<accession>A0A4P6KI73</accession>
<organism evidence="2 3">
    <name type="scientific">Leucobacter triazinivorans</name>
    <dbReference type="NCBI Taxonomy" id="1784719"/>
    <lineage>
        <taxon>Bacteria</taxon>
        <taxon>Bacillati</taxon>
        <taxon>Actinomycetota</taxon>
        <taxon>Actinomycetes</taxon>
        <taxon>Micrococcales</taxon>
        <taxon>Microbacteriaceae</taxon>
        <taxon>Leucobacter</taxon>
    </lineage>
</organism>
<proteinExistence type="predicted"/>
<dbReference type="Pfam" id="PF01979">
    <property type="entry name" value="Amidohydro_1"/>
    <property type="match status" value="1"/>
</dbReference>
<dbReference type="Gene3D" id="2.30.40.10">
    <property type="entry name" value="Urease, subunit C, domain 1"/>
    <property type="match status" value="1"/>
</dbReference>
<dbReference type="AlphaFoldDB" id="A0A4P6KI73"/>
<keyword evidence="3" id="KW-1185">Reference proteome</keyword>
<evidence type="ECO:0000313" key="3">
    <source>
        <dbReference type="Proteomes" id="UP000289260"/>
    </source>
</evidence>
<dbReference type="RefSeq" id="WP_130111167.1">
    <property type="nucleotide sequence ID" value="NZ_CP035806.1"/>
</dbReference>
<dbReference type="OrthoDB" id="3366604at2"/>
<dbReference type="Proteomes" id="UP000289260">
    <property type="component" value="Chromosome"/>
</dbReference>
<evidence type="ECO:0000259" key="1">
    <source>
        <dbReference type="Pfam" id="PF01979"/>
    </source>
</evidence>
<dbReference type="GO" id="GO:0016814">
    <property type="term" value="F:hydrolase activity, acting on carbon-nitrogen (but not peptide) bonds, in cyclic amidines"/>
    <property type="evidence" value="ECO:0007669"/>
    <property type="project" value="TreeGrafter"/>
</dbReference>
<dbReference type="InterPro" id="IPR032466">
    <property type="entry name" value="Metal_Hydrolase"/>
</dbReference>
<protein>
    <recommendedName>
        <fullName evidence="1">Amidohydrolase-related domain-containing protein</fullName>
    </recommendedName>
</protein>
<gene>
    <name evidence="2" type="ORF">EVS81_15565</name>
</gene>
<feature type="domain" description="Amidohydrolase-related" evidence="1">
    <location>
        <begin position="96"/>
        <end position="379"/>
    </location>
</feature>
<sequence length="424" mass="44989">MDESLRIIRAALHGREGEWDLDLHDGLVAQISRHRPGADVGGADPGTAVLDAGGGLVSRAFAEPHVHPDKSYSLSDPPEGIDPEVLDAADPFRRAAALKAGFTPGNVAQRAARALRLAVSNGVTRMRATADVDTVAGLRGFEGLLRAREETAELLDTEIVAFPQEGLIRDPGAEDLLRVALGRGADAVGGWPNVEADHAAERAHVTAVFDLAEEFDVDVDIHADCFLDPAERILEFIADETIRRGYRGRVLASHCAALELLGDDEARRVIARVAEAGITVAAIPLNLADGGPRGLSRPQELRAAGARVVAGTDNMNDGWYPLGTLNPLDRAAMMFWGASYDDEADIDTVWEMVSGAAWEALGAAGGDVVRGMPAELVVLGARSRAEALRTPGGSLTTIHRGRVVSRRTVEHRFAPSTSAQGASR</sequence>
<dbReference type="InterPro" id="IPR052349">
    <property type="entry name" value="Metallo-hydrolase_Enzymes"/>
</dbReference>
<evidence type="ECO:0000313" key="2">
    <source>
        <dbReference type="EMBL" id="QBE50072.1"/>
    </source>
</evidence>